<name>A0ABV6YPE2_UNCEI</name>
<evidence type="ECO:0000256" key="10">
    <source>
        <dbReference type="RuleBase" id="RU361207"/>
    </source>
</evidence>
<comment type="catalytic activity">
    <reaction evidence="1 10">
        <text>Transfers a segment of a (1-&gt;4)-alpha-D-glucan to a new position in an acceptor, which may be glucose or a (1-&gt;4)-alpha-D-glucan.</text>
        <dbReference type="EC" id="2.4.1.25"/>
    </reaction>
</comment>
<dbReference type="PANTHER" id="PTHR32438">
    <property type="entry name" value="4-ALPHA-GLUCANOTRANSFERASE DPE1, CHLOROPLASTIC/AMYLOPLASTIC"/>
    <property type="match status" value="1"/>
</dbReference>
<evidence type="ECO:0000256" key="2">
    <source>
        <dbReference type="ARBA" id="ARBA00005684"/>
    </source>
</evidence>
<dbReference type="EMBL" id="JBHPEI010000030">
    <property type="protein sequence ID" value="MFC1799782.1"/>
    <property type="molecule type" value="Genomic_DNA"/>
</dbReference>
<comment type="similarity">
    <text evidence="2 10">Belongs to the disproportionating enzyme family.</text>
</comment>
<dbReference type="NCBIfam" id="NF011080">
    <property type="entry name" value="PRK14508.1-3"/>
    <property type="match status" value="1"/>
</dbReference>
<accession>A0ABV6YPE2</accession>
<proteinExistence type="inferred from homology"/>
<organism evidence="11 12">
    <name type="scientific">Eiseniibacteriota bacterium</name>
    <dbReference type="NCBI Taxonomy" id="2212470"/>
    <lineage>
        <taxon>Bacteria</taxon>
        <taxon>Candidatus Eiseniibacteriota</taxon>
    </lineage>
</organism>
<evidence type="ECO:0000256" key="6">
    <source>
        <dbReference type="ARBA" id="ARBA00022679"/>
    </source>
</evidence>
<dbReference type="InterPro" id="IPR003385">
    <property type="entry name" value="Glyco_hydro_77"/>
</dbReference>
<dbReference type="Pfam" id="PF02446">
    <property type="entry name" value="Glyco_hydro_77"/>
    <property type="match status" value="1"/>
</dbReference>
<evidence type="ECO:0000256" key="9">
    <source>
        <dbReference type="ARBA" id="ARBA00031501"/>
    </source>
</evidence>
<dbReference type="InterPro" id="IPR017853">
    <property type="entry name" value="GH"/>
</dbReference>
<keyword evidence="6 10" id="KW-0808">Transferase</keyword>
<evidence type="ECO:0000313" key="11">
    <source>
        <dbReference type="EMBL" id="MFC1799782.1"/>
    </source>
</evidence>
<evidence type="ECO:0000256" key="5">
    <source>
        <dbReference type="ARBA" id="ARBA00022676"/>
    </source>
</evidence>
<keyword evidence="12" id="KW-1185">Reference proteome</keyword>
<keyword evidence="5 10" id="KW-0328">Glycosyltransferase</keyword>
<sequence>MKRGSGILMHITSLSSPYGIGDMGPGAFEFADFLAESGQTFWQVLPLSPTDPGQGNSPYSSASAFACSPLLISPDFLVQNGFLTDDDLHPLPYGEPERVDYPAVTAYKNRLFIAAYERFRHFEDKHEFEGFRAANDHWLDNFAIFTALKERNPERVWSDWPEELRDRTPEAMEAVRAELRDAVERIEFIQFLAFRQWHALKSYCNQRGISIVGDIPIYVSYDGADVWSNSEIFKLDDNKKPTHVSGVPPDYFSSTGQLWGNPVYKWEVCRQSNFHWWRRRMGHVLSLFDIVRIDHLRGLVAYWEVPAGAETAEHGTWVDVPSREFFDTLIREHPQFPIIAEDLGVITPEVQAIMDHYRFPGMKVLLFAFGDDDPDQAYLPHNYKRNSVVYTGTHDNDTARGWYEHIASPEDRARVSRYVGQEINADNISWELIQLAMQSIADMAIIPMQDFLGLGQEARMNLPGKKDGNWQWRLHPDQLHPELVTSLGKITRTYSRI</sequence>
<evidence type="ECO:0000256" key="7">
    <source>
        <dbReference type="ARBA" id="ARBA00023277"/>
    </source>
</evidence>
<reference evidence="11 12" key="1">
    <citation type="submission" date="2024-09" db="EMBL/GenBank/DDBJ databases">
        <authorList>
            <person name="D'Angelo T."/>
        </authorList>
    </citation>
    <scope>NUCLEOTIDE SEQUENCE [LARGE SCALE GENOMIC DNA]</scope>
    <source>
        <strain evidence="11">SAG AM-311-F02</strain>
    </source>
</reference>
<comment type="caution">
    <text evidence="11">The sequence shown here is derived from an EMBL/GenBank/DDBJ whole genome shotgun (WGS) entry which is preliminary data.</text>
</comment>
<keyword evidence="7 10" id="KW-0119">Carbohydrate metabolism</keyword>
<evidence type="ECO:0000256" key="1">
    <source>
        <dbReference type="ARBA" id="ARBA00000439"/>
    </source>
</evidence>
<evidence type="ECO:0000313" key="12">
    <source>
        <dbReference type="Proteomes" id="UP001594288"/>
    </source>
</evidence>
<dbReference type="EC" id="2.4.1.25" evidence="3 10"/>
<evidence type="ECO:0000256" key="3">
    <source>
        <dbReference type="ARBA" id="ARBA00012560"/>
    </source>
</evidence>
<evidence type="ECO:0000256" key="4">
    <source>
        <dbReference type="ARBA" id="ARBA00020295"/>
    </source>
</evidence>
<gene>
    <name evidence="11" type="primary">malQ</name>
    <name evidence="11" type="ORF">ACFL2Z_02590</name>
</gene>
<dbReference type="Gene3D" id="3.20.20.80">
    <property type="entry name" value="Glycosidases"/>
    <property type="match status" value="1"/>
</dbReference>
<protein>
    <recommendedName>
        <fullName evidence="4 10">4-alpha-glucanotransferase</fullName>
        <ecNumber evidence="3 10">2.4.1.25</ecNumber>
    </recommendedName>
    <alternativeName>
        <fullName evidence="8 10">Amylomaltase</fullName>
    </alternativeName>
    <alternativeName>
        <fullName evidence="9 10">Disproportionating enzyme</fullName>
    </alternativeName>
</protein>
<dbReference type="GO" id="GO:0004134">
    <property type="term" value="F:4-alpha-glucanotransferase activity"/>
    <property type="evidence" value="ECO:0007669"/>
    <property type="project" value="UniProtKB-EC"/>
</dbReference>
<dbReference type="Proteomes" id="UP001594288">
    <property type="component" value="Unassembled WGS sequence"/>
</dbReference>
<dbReference type="NCBIfam" id="TIGR00217">
    <property type="entry name" value="malQ"/>
    <property type="match status" value="1"/>
</dbReference>
<evidence type="ECO:0000256" key="8">
    <source>
        <dbReference type="ARBA" id="ARBA00031423"/>
    </source>
</evidence>
<dbReference type="SUPFAM" id="SSF51445">
    <property type="entry name" value="(Trans)glycosidases"/>
    <property type="match status" value="1"/>
</dbReference>
<dbReference type="PANTHER" id="PTHR32438:SF5">
    <property type="entry name" value="4-ALPHA-GLUCANOTRANSFERASE DPE1, CHLOROPLASTIC_AMYLOPLASTIC"/>
    <property type="match status" value="1"/>
</dbReference>